<dbReference type="Proteomes" id="UP000767334">
    <property type="component" value="Unassembled WGS sequence"/>
</dbReference>
<keyword evidence="8 10" id="KW-0299">Galactose metabolism</keyword>
<protein>
    <recommendedName>
        <fullName evidence="10">Galactose-1-phosphate uridylyltransferase</fullName>
        <shortName evidence="10">Gal-1-P uridylyltransferase</shortName>
        <ecNumber evidence="10">2.7.7.12</ecNumber>
    </recommendedName>
    <alternativeName>
        <fullName evidence="10">UDP-glucose--hexose-1-phosphate uridylyltransferase</fullName>
    </alternativeName>
</protein>
<dbReference type="InterPro" id="IPR023425">
    <property type="entry name" value="GalP_uridyl_Trfase_II_CS"/>
</dbReference>
<evidence type="ECO:0000256" key="1">
    <source>
        <dbReference type="ARBA" id="ARBA00001107"/>
    </source>
</evidence>
<comment type="catalytic activity">
    <reaction evidence="1 10">
        <text>alpha-D-galactose 1-phosphate + UDP-alpha-D-glucose = alpha-D-glucose 1-phosphate + UDP-alpha-D-galactose</text>
        <dbReference type="Rhea" id="RHEA:13989"/>
        <dbReference type="ChEBI" id="CHEBI:58336"/>
        <dbReference type="ChEBI" id="CHEBI:58601"/>
        <dbReference type="ChEBI" id="CHEBI:58885"/>
        <dbReference type="ChEBI" id="CHEBI:66914"/>
        <dbReference type="EC" id="2.7.7.12"/>
    </reaction>
</comment>
<feature type="domain" description="Galactose-1-phosphate uridyl transferase C-terminal" evidence="12">
    <location>
        <begin position="251"/>
        <end position="433"/>
    </location>
</feature>
<dbReference type="Pfam" id="PF01087">
    <property type="entry name" value="GalP_UDP_transf"/>
    <property type="match status" value="1"/>
</dbReference>
<dbReference type="EC" id="2.7.7.12" evidence="10"/>
<dbReference type="InterPro" id="IPR005849">
    <property type="entry name" value="GalP_Utransf_N"/>
</dbReference>
<keyword evidence="6 10" id="KW-0808">Transferase</keyword>
<proteinExistence type="inferred from homology"/>
<keyword evidence="7 10" id="KW-0548">Nucleotidyltransferase</keyword>
<dbReference type="EMBL" id="JACJLL010000016">
    <property type="protein sequence ID" value="MBM6818544.1"/>
    <property type="molecule type" value="Genomic_DNA"/>
</dbReference>
<evidence type="ECO:0000259" key="11">
    <source>
        <dbReference type="Pfam" id="PF01087"/>
    </source>
</evidence>
<evidence type="ECO:0000256" key="10">
    <source>
        <dbReference type="HAMAP-Rule" id="MF_00571"/>
    </source>
</evidence>
<gene>
    <name evidence="10 13" type="primary">galT</name>
    <name evidence="13" type="ORF">H6A19_04175</name>
</gene>
<evidence type="ECO:0000313" key="14">
    <source>
        <dbReference type="Proteomes" id="UP000767334"/>
    </source>
</evidence>
<evidence type="ECO:0000256" key="7">
    <source>
        <dbReference type="ARBA" id="ARBA00022695"/>
    </source>
</evidence>
<evidence type="ECO:0000256" key="4">
    <source>
        <dbReference type="ARBA" id="ARBA00008706"/>
    </source>
</evidence>
<dbReference type="PANTHER" id="PTHR39191">
    <property type="entry name" value="GALACTOSE-1-PHOSPHATE URIDYLYLTRANSFERASE"/>
    <property type="match status" value="1"/>
</dbReference>
<evidence type="ECO:0000256" key="9">
    <source>
        <dbReference type="ARBA" id="ARBA00023277"/>
    </source>
</evidence>
<dbReference type="HAMAP" id="MF_00571">
    <property type="entry name" value="GalP_UDP_trans"/>
    <property type="match status" value="1"/>
</dbReference>
<keyword evidence="9 10" id="KW-0119">Carbohydrate metabolism</keyword>
<evidence type="ECO:0000259" key="12">
    <source>
        <dbReference type="Pfam" id="PF02744"/>
    </source>
</evidence>
<dbReference type="Pfam" id="PF02744">
    <property type="entry name" value="GalP_UDP_tr_C"/>
    <property type="match status" value="1"/>
</dbReference>
<comment type="pathway">
    <text evidence="3 10">Carbohydrate metabolism; galactose metabolism.</text>
</comment>
<dbReference type="PIRSF" id="PIRSF006005">
    <property type="entry name" value="GalT_BS"/>
    <property type="match status" value="1"/>
</dbReference>
<evidence type="ECO:0000256" key="5">
    <source>
        <dbReference type="ARBA" id="ARBA00022490"/>
    </source>
</evidence>
<accession>A0ABS2FE54</accession>
<name>A0ABS2FE54_9CLOT</name>
<dbReference type="GO" id="GO:0008108">
    <property type="term" value="F:UDP-glucose:hexose-1-phosphate uridylyltransferase activity"/>
    <property type="evidence" value="ECO:0007669"/>
    <property type="project" value="UniProtKB-EC"/>
</dbReference>
<feature type="domain" description="Galactose-1-phosphate uridyl transferase N-terminal" evidence="11">
    <location>
        <begin position="54"/>
        <end position="234"/>
    </location>
</feature>
<keyword evidence="5 10" id="KW-0963">Cytoplasm</keyword>
<dbReference type="PROSITE" id="PS01163">
    <property type="entry name" value="GAL_P_UDP_TRANSF_II"/>
    <property type="match status" value="1"/>
</dbReference>
<evidence type="ECO:0000256" key="8">
    <source>
        <dbReference type="ARBA" id="ARBA00023144"/>
    </source>
</evidence>
<organism evidence="13 14">
    <name type="scientific">Clostridium saudiense</name>
    <dbReference type="NCBI Taxonomy" id="1414720"/>
    <lineage>
        <taxon>Bacteria</taxon>
        <taxon>Bacillati</taxon>
        <taxon>Bacillota</taxon>
        <taxon>Clostridia</taxon>
        <taxon>Eubacteriales</taxon>
        <taxon>Clostridiaceae</taxon>
        <taxon>Clostridium</taxon>
    </lineage>
</organism>
<evidence type="ECO:0000313" key="13">
    <source>
        <dbReference type="EMBL" id="MBM6818544.1"/>
    </source>
</evidence>
<evidence type="ECO:0000256" key="6">
    <source>
        <dbReference type="ARBA" id="ARBA00022679"/>
    </source>
</evidence>
<reference evidence="13 14" key="1">
    <citation type="journal article" date="2021" name="Sci. Rep.">
        <title>The distribution of antibiotic resistance genes in chicken gut microbiota commensals.</title>
        <authorList>
            <person name="Juricova H."/>
            <person name="Matiasovicova J."/>
            <person name="Kubasova T."/>
            <person name="Cejkova D."/>
            <person name="Rychlik I."/>
        </authorList>
    </citation>
    <scope>NUCLEOTIDE SEQUENCE [LARGE SCALE GENOMIC DNA]</scope>
    <source>
        <strain evidence="13 14">An435</strain>
    </source>
</reference>
<dbReference type="InterPro" id="IPR000766">
    <property type="entry name" value="GalP_uridyl_Trfase_II"/>
</dbReference>
<evidence type="ECO:0000256" key="2">
    <source>
        <dbReference type="ARBA" id="ARBA00004496"/>
    </source>
</evidence>
<dbReference type="RefSeq" id="WP_195516832.1">
    <property type="nucleotide sequence ID" value="NZ_JACJLL010000016.1"/>
</dbReference>
<evidence type="ECO:0000256" key="3">
    <source>
        <dbReference type="ARBA" id="ARBA00004947"/>
    </source>
</evidence>
<dbReference type="NCBIfam" id="NF003629">
    <property type="entry name" value="PRK05270.1-2"/>
    <property type="match status" value="1"/>
</dbReference>
<sequence>MSKIGYEIERLLKFALKKEMISKWDVIPTRNALIDLLKVESPFEGEVEEDIEESAVKILNNILDYAAEVGLIEENTTTFRDLFDAKIMGLLMPREGEVVKTFYDKYENESKEKATDWFYDLSKASNYIMTERIAKNLWWPATTEYGDLEITVNLSKPEKDPKEIAKAKLMKQATYPKCLLCKENVGYAGRINHPARQNHRIIPMKLTNKEWFLQYSPYVYYNEHCIVFSGEHEPMRLTRDSIERLVEFTEILPHYFIGSNADLPIVGGSILTHDHYQGGRHKFPMEKAIVEKYYESEKYGDLEIGTVKWPMSVVRIKGNNKNSVIDLAMDIFEAWKNYSDEENDIVAFSGDTPHNTVTPIARRKGEAFELDIVLRNNRTSEEHPDGIFHPHKELHHIKKENIGLIEVMGLAVLPGRLEKELDTIAKILCGELAYNRTEAEKNNEINKHIPWIERMMSETSSLTYDEAKVLLRKEVGDIFAKVLEDAGVFKRNEKGQAALEKFLSTVL</sequence>
<dbReference type="NCBIfam" id="TIGR01239">
    <property type="entry name" value="galT_2"/>
    <property type="match status" value="1"/>
</dbReference>
<comment type="subcellular location">
    <subcellularLocation>
        <location evidence="2 10">Cytoplasm</location>
    </subcellularLocation>
</comment>
<comment type="caution">
    <text evidence="13">The sequence shown here is derived from an EMBL/GenBank/DDBJ whole genome shotgun (WGS) entry which is preliminary data.</text>
</comment>
<comment type="similarity">
    <text evidence="4 10">Belongs to the galactose-1-phosphate uridylyltransferase type 2 family.</text>
</comment>
<keyword evidence="14" id="KW-1185">Reference proteome</keyword>
<dbReference type="InterPro" id="IPR005850">
    <property type="entry name" value="GalP_Utransf_C"/>
</dbReference>
<dbReference type="PANTHER" id="PTHR39191:SF1">
    <property type="entry name" value="DUF4922 DOMAIN-CONTAINING PROTEIN"/>
    <property type="match status" value="1"/>
</dbReference>